<name>A0A8J6PN12_9FLAO</name>
<feature type="transmembrane region" description="Helical" evidence="6">
    <location>
        <begin position="171"/>
        <end position="190"/>
    </location>
</feature>
<dbReference type="NCBIfam" id="NF009512">
    <property type="entry name" value="PRK12872.1-1"/>
    <property type="match status" value="1"/>
</dbReference>
<evidence type="ECO:0000256" key="5">
    <source>
        <dbReference type="ARBA" id="ARBA00023136"/>
    </source>
</evidence>
<dbReference type="RefSeq" id="WP_188221763.1">
    <property type="nucleotide sequence ID" value="NZ_JACVXD010000001.1"/>
</dbReference>
<dbReference type="InterPro" id="IPR044878">
    <property type="entry name" value="UbiA_sf"/>
</dbReference>
<dbReference type="GO" id="GO:0016765">
    <property type="term" value="F:transferase activity, transferring alkyl or aryl (other than methyl) groups"/>
    <property type="evidence" value="ECO:0007669"/>
    <property type="project" value="InterPro"/>
</dbReference>
<evidence type="ECO:0000256" key="3">
    <source>
        <dbReference type="ARBA" id="ARBA00022692"/>
    </source>
</evidence>
<keyword evidence="5 6" id="KW-0472">Membrane</keyword>
<evidence type="ECO:0000313" key="7">
    <source>
        <dbReference type="EMBL" id="MBD0822440.1"/>
    </source>
</evidence>
<evidence type="ECO:0000256" key="2">
    <source>
        <dbReference type="ARBA" id="ARBA00022475"/>
    </source>
</evidence>
<dbReference type="InterPro" id="IPR050475">
    <property type="entry name" value="Prenyltransferase_related"/>
</dbReference>
<feature type="transmembrane region" description="Helical" evidence="6">
    <location>
        <begin position="251"/>
        <end position="270"/>
    </location>
</feature>
<keyword evidence="8" id="KW-1185">Reference proteome</keyword>
<keyword evidence="3 6" id="KW-0812">Transmembrane</keyword>
<evidence type="ECO:0000313" key="8">
    <source>
        <dbReference type="Proteomes" id="UP000621516"/>
    </source>
</evidence>
<dbReference type="AlphaFoldDB" id="A0A8J6PN12"/>
<sequence length="304" mass="34394">MKYLNLIRWKNLLMIALVQLLIKFALLEPFNVSTSLDGLGFLLLILATICIAAAGNVINDICDINTDFINKPDKLIVNKSISEQTAYNLFIAFNVIGVGLGYYLSFSIGKSGFFAIFVIISVLLYIYATYLKQLFLIGNIIVSVLVACSILIVGLFDILPAITATNQSTQLFFFKILFNYALFAFVINLLREIAKDIEDLEGDQKTGMHTLPIVMGQQTTTYILFGLTITSTIVFFFYILDSLYKNTFVSLYFITLIIGPMLYTSIKIFMANSKKDFRHISNLFKIIMLFGMLSLLLYKYMLIK</sequence>
<dbReference type="EMBL" id="JACVXD010000001">
    <property type="protein sequence ID" value="MBD0822440.1"/>
    <property type="molecule type" value="Genomic_DNA"/>
</dbReference>
<protein>
    <submittedName>
        <fullName evidence="7">Geranylgeranylglycerol-phosphate geranylgeranyltransferase</fullName>
    </submittedName>
</protein>
<evidence type="ECO:0000256" key="6">
    <source>
        <dbReference type="SAM" id="Phobius"/>
    </source>
</evidence>
<dbReference type="InterPro" id="IPR000537">
    <property type="entry name" value="UbiA_prenyltransferase"/>
</dbReference>
<dbReference type="Proteomes" id="UP000621516">
    <property type="component" value="Unassembled WGS sequence"/>
</dbReference>
<feature type="transmembrane region" description="Helical" evidence="6">
    <location>
        <begin position="282"/>
        <end position="301"/>
    </location>
</feature>
<evidence type="ECO:0000256" key="1">
    <source>
        <dbReference type="ARBA" id="ARBA00004141"/>
    </source>
</evidence>
<accession>A0A8J6PN12</accession>
<dbReference type="PANTHER" id="PTHR42723:SF1">
    <property type="entry name" value="CHLOROPHYLL SYNTHASE, CHLOROPLASTIC"/>
    <property type="match status" value="1"/>
</dbReference>
<dbReference type="Gene3D" id="1.10.357.140">
    <property type="entry name" value="UbiA prenyltransferase"/>
    <property type="match status" value="1"/>
</dbReference>
<dbReference type="Pfam" id="PF01040">
    <property type="entry name" value="UbiA"/>
    <property type="match status" value="1"/>
</dbReference>
<gene>
    <name evidence="7" type="ORF">ICJ85_00245</name>
</gene>
<reference evidence="7 8" key="1">
    <citation type="journal article" date="2018" name="J. Microbiol.">
        <title>Aestuariibaculum marinum sp. nov., a marine bacterium isolated from seawater in South Korea.</title>
        <authorList>
            <person name="Choi J."/>
            <person name="Lee D."/>
            <person name="Jang J.H."/>
            <person name="Cha S."/>
            <person name="Seo T."/>
        </authorList>
    </citation>
    <scope>NUCLEOTIDE SEQUENCE [LARGE SCALE GENOMIC DNA]</scope>
    <source>
        <strain evidence="7 8">IP7</strain>
    </source>
</reference>
<dbReference type="Gene3D" id="1.20.120.1780">
    <property type="entry name" value="UbiA prenyltransferase"/>
    <property type="match status" value="1"/>
</dbReference>
<organism evidence="7 8">
    <name type="scientific">Aestuariibaculum marinum</name>
    <dbReference type="NCBI Taxonomy" id="2683592"/>
    <lineage>
        <taxon>Bacteria</taxon>
        <taxon>Pseudomonadati</taxon>
        <taxon>Bacteroidota</taxon>
        <taxon>Flavobacteriia</taxon>
        <taxon>Flavobacteriales</taxon>
        <taxon>Flavobacteriaceae</taxon>
    </lineage>
</organism>
<feature type="transmembrane region" description="Helical" evidence="6">
    <location>
        <begin position="221"/>
        <end position="239"/>
    </location>
</feature>
<dbReference type="CDD" id="cd13961">
    <property type="entry name" value="PT_UbiA_DGGGPS"/>
    <property type="match status" value="1"/>
</dbReference>
<dbReference type="PANTHER" id="PTHR42723">
    <property type="entry name" value="CHLOROPHYLL SYNTHASE"/>
    <property type="match status" value="1"/>
</dbReference>
<feature type="transmembrane region" description="Helical" evidence="6">
    <location>
        <begin position="38"/>
        <end position="58"/>
    </location>
</feature>
<dbReference type="GO" id="GO:0016020">
    <property type="term" value="C:membrane"/>
    <property type="evidence" value="ECO:0007669"/>
    <property type="project" value="UniProtKB-SubCell"/>
</dbReference>
<keyword evidence="2" id="KW-1003">Cell membrane</keyword>
<feature type="transmembrane region" description="Helical" evidence="6">
    <location>
        <begin position="135"/>
        <end position="159"/>
    </location>
</feature>
<proteinExistence type="predicted"/>
<feature type="transmembrane region" description="Helical" evidence="6">
    <location>
        <begin position="12"/>
        <end position="32"/>
    </location>
</feature>
<comment type="subcellular location">
    <subcellularLocation>
        <location evidence="1">Membrane</location>
        <topology evidence="1">Multi-pass membrane protein</topology>
    </subcellularLocation>
</comment>
<feature type="transmembrane region" description="Helical" evidence="6">
    <location>
        <begin position="111"/>
        <end position="128"/>
    </location>
</feature>
<feature type="transmembrane region" description="Helical" evidence="6">
    <location>
        <begin position="86"/>
        <end position="105"/>
    </location>
</feature>
<keyword evidence="4 6" id="KW-1133">Transmembrane helix</keyword>
<comment type="caution">
    <text evidence="7">The sequence shown here is derived from an EMBL/GenBank/DDBJ whole genome shotgun (WGS) entry which is preliminary data.</text>
</comment>
<evidence type="ECO:0000256" key="4">
    <source>
        <dbReference type="ARBA" id="ARBA00022989"/>
    </source>
</evidence>